<evidence type="ECO:0000259" key="9">
    <source>
        <dbReference type="PROSITE" id="PS50893"/>
    </source>
</evidence>
<dbReference type="EMBL" id="AP024169">
    <property type="protein sequence ID" value="BCN28774.1"/>
    <property type="molecule type" value="Genomic_DNA"/>
</dbReference>
<evidence type="ECO:0000313" key="12">
    <source>
        <dbReference type="Proteomes" id="UP000595897"/>
    </source>
</evidence>
<evidence type="ECO:0000256" key="7">
    <source>
        <dbReference type="ARBA" id="ARBA00023136"/>
    </source>
</evidence>
<dbReference type="InterPro" id="IPR003593">
    <property type="entry name" value="AAA+_ATPase"/>
</dbReference>
<keyword evidence="5 11" id="KW-0067">ATP-binding</keyword>
<evidence type="ECO:0000256" key="4">
    <source>
        <dbReference type="ARBA" id="ARBA00022741"/>
    </source>
</evidence>
<dbReference type="Gene3D" id="1.20.1560.10">
    <property type="entry name" value="ABC transporter type 1, transmembrane domain"/>
    <property type="match status" value="1"/>
</dbReference>
<gene>
    <name evidence="11" type="ORF">bsdtb5_00690</name>
</gene>
<feature type="domain" description="ABC transporter" evidence="9">
    <location>
        <begin position="351"/>
        <end position="585"/>
    </location>
</feature>
<dbReference type="PROSITE" id="PS00211">
    <property type="entry name" value="ABC_TRANSPORTER_1"/>
    <property type="match status" value="1"/>
</dbReference>
<dbReference type="GO" id="GO:0005886">
    <property type="term" value="C:plasma membrane"/>
    <property type="evidence" value="ECO:0007669"/>
    <property type="project" value="UniProtKB-SubCell"/>
</dbReference>
<reference evidence="11 12" key="1">
    <citation type="submission" date="2020-11" db="EMBL/GenBank/DDBJ databases">
        <title>Draft genome sequencing of a Lachnospiraceae strain isolated from anoxic soil subjected to BSD treatment.</title>
        <authorList>
            <person name="Uek A."/>
            <person name="Tonouchi A."/>
        </authorList>
    </citation>
    <scope>NUCLEOTIDE SEQUENCE [LARGE SCALE GENOMIC DNA]</scope>
    <source>
        <strain evidence="11 12">TB5</strain>
    </source>
</reference>
<dbReference type="InterPro" id="IPR027417">
    <property type="entry name" value="P-loop_NTPase"/>
</dbReference>
<dbReference type="KEGG" id="ahb:bsdtb5_00690"/>
<feature type="domain" description="ABC transmembrane type-1" evidence="10">
    <location>
        <begin position="32"/>
        <end position="315"/>
    </location>
</feature>
<evidence type="ECO:0000313" key="11">
    <source>
        <dbReference type="EMBL" id="BCN28774.1"/>
    </source>
</evidence>
<name>A0A7R7IBH1_9FIRM</name>
<evidence type="ECO:0000256" key="2">
    <source>
        <dbReference type="ARBA" id="ARBA00022448"/>
    </source>
</evidence>
<accession>A0A7R7IBH1</accession>
<dbReference type="SUPFAM" id="SSF52540">
    <property type="entry name" value="P-loop containing nucleoside triphosphate hydrolases"/>
    <property type="match status" value="1"/>
</dbReference>
<evidence type="ECO:0000256" key="3">
    <source>
        <dbReference type="ARBA" id="ARBA00022692"/>
    </source>
</evidence>
<dbReference type="PANTHER" id="PTHR43394">
    <property type="entry name" value="ATP-DEPENDENT PERMEASE MDL1, MITOCHONDRIAL"/>
    <property type="match status" value="1"/>
</dbReference>
<dbReference type="Pfam" id="PF00005">
    <property type="entry name" value="ABC_tran"/>
    <property type="match status" value="1"/>
</dbReference>
<dbReference type="Gene3D" id="3.40.50.300">
    <property type="entry name" value="P-loop containing nucleotide triphosphate hydrolases"/>
    <property type="match status" value="1"/>
</dbReference>
<dbReference type="InterPro" id="IPR003439">
    <property type="entry name" value="ABC_transporter-like_ATP-bd"/>
</dbReference>
<dbReference type="FunFam" id="3.40.50.300:FF:000287">
    <property type="entry name" value="Multidrug ABC transporter ATP-binding protein"/>
    <property type="match status" value="1"/>
</dbReference>
<organism evidence="11 12">
    <name type="scientific">Anaeromicropila herbilytica</name>
    <dbReference type="NCBI Taxonomy" id="2785025"/>
    <lineage>
        <taxon>Bacteria</taxon>
        <taxon>Bacillati</taxon>
        <taxon>Bacillota</taxon>
        <taxon>Clostridia</taxon>
        <taxon>Lachnospirales</taxon>
        <taxon>Lachnospiraceae</taxon>
        <taxon>Anaeromicropila</taxon>
    </lineage>
</organism>
<dbReference type="PROSITE" id="PS50929">
    <property type="entry name" value="ABC_TM1F"/>
    <property type="match status" value="1"/>
</dbReference>
<keyword evidence="4" id="KW-0547">Nucleotide-binding</keyword>
<dbReference type="PROSITE" id="PS50893">
    <property type="entry name" value="ABC_TRANSPORTER_2"/>
    <property type="match status" value="1"/>
</dbReference>
<comment type="subcellular location">
    <subcellularLocation>
        <location evidence="1">Cell membrane</location>
        <topology evidence="1">Multi-pass membrane protein</topology>
    </subcellularLocation>
</comment>
<keyword evidence="7 8" id="KW-0472">Membrane</keyword>
<keyword evidence="12" id="KW-1185">Reference proteome</keyword>
<keyword evidence="3 8" id="KW-0812">Transmembrane</keyword>
<dbReference type="CDD" id="cd18547">
    <property type="entry name" value="ABC_6TM_Tm288_like"/>
    <property type="match status" value="1"/>
</dbReference>
<evidence type="ECO:0000256" key="8">
    <source>
        <dbReference type="SAM" id="Phobius"/>
    </source>
</evidence>
<dbReference type="InterPro" id="IPR017871">
    <property type="entry name" value="ABC_transporter-like_CS"/>
</dbReference>
<dbReference type="PANTHER" id="PTHR43394:SF1">
    <property type="entry name" value="ATP-BINDING CASSETTE SUB-FAMILY B MEMBER 10, MITOCHONDRIAL"/>
    <property type="match status" value="1"/>
</dbReference>
<evidence type="ECO:0000259" key="10">
    <source>
        <dbReference type="PROSITE" id="PS50929"/>
    </source>
</evidence>
<keyword evidence="2" id="KW-0813">Transport</keyword>
<keyword evidence="6 8" id="KW-1133">Transmembrane helix</keyword>
<feature type="transmembrane region" description="Helical" evidence="8">
    <location>
        <begin position="143"/>
        <end position="168"/>
    </location>
</feature>
<dbReference type="Pfam" id="PF00664">
    <property type="entry name" value="ABC_membrane"/>
    <property type="match status" value="1"/>
</dbReference>
<feature type="transmembrane region" description="Helical" evidence="8">
    <location>
        <begin position="28"/>
        <end position="49"/>
    </location>
</feature>
<dbReference type="InterPro" id="IPR036640">
    <property type="entry name" value="ABC1_TM_sf"/>
</dbReference>
<dbReference type="InterPro" id="IPR011527">
    <property type="entry name" value="ABC1_TM_dom"/>
</dbReference>
<evidence type="ECO:0000256" key="5">
    <source>
        <dbReference type="ARBA" id="ARBA00022840"/>
    </source>
</evidence>
<protein>
    <submittedName>
        <fullName evidence="11">Sugar ABC transporter ATP-binding protein</fullName>
    </submittedName>
</protein>
<dbReference type="SMART" id="SM00382">
    <property type="entry name" value="AAA"/>
    <property type="match status" value="1"/>
</dbReference>
<sequence>MGSRNKRKTKMQKETLFRLLHYIKPYSPFFMGSMLCAVVSVVAQLYVPIQIGKAIDKMITKGNVDFSSIYDICKVIIIATIITAISQWIFGIFNNRITYSVTRDLRNDAIAKIEELPLSYLDGHSTGDLVSRMIADVDQLADGLLMGFTQFFTGILTIIGTFCCMLYVNVVISLVVLLVTPLSLLVASFIAKHSYKNFKLQTEVRGEQTAFINEHVEGKKVIQAFGKEEKSVREFDEINSRLQKVSLKALFFSSITNPATRFVNSIVYAGVGLVGALSAVAGGITIGQVSCFLNYANQYTKPFNEISGVVTELQNAFACAARVIAFLDEPSQTPDLINAMELKNSEVNGCIELKDISFGYTKEYKLMEHINLSVKSGEKVAIVGPTGCGKTTLINLLMRFYDVDSGRIEVSGVDIKELTRKSLRSSYGMVLQETWLKSGTIYENIAFGKPNATKEEVINAAKAAHAHSFIMRMEKGYDSEIVEDGENISLGQKQLLCIARIMLCLPPMLILDEATSSIDTRTEIMIQNAFTKMMNGRTSFIVAHRLSTIKEADVILVMKEGHIIEQGTHESLIANRGFYYNLYNSQFEGIG</sequence>
<dbReference type="RefSeq" id="WP_271714083.1">
    <property type="nucleotide sequence ID" value="NZ_AP024169.1"/>
</dbReference>
<evidence type="ECO:0000256" key="1">
    <source>
        <dbReference type="ARBA" id="ARBA00004651"/>
    </source>
</evidence>
<feature type="transmembrane region" description="Helical" evidence="8">
    <location>
        <begin position="174"/>
        <end position="191"/>
    </location>
</feature>
<dbReference type="GO" id="GO:0015421">
    <property type="term" value="F:ABC-type oligopeptide transporter activity"/>
    <property type="evidence" value="ECO:0007669"/>
    <property type="project" value="TreeGrafter"/>
</dbReference>
<proteinExistence type="predicted"/>
<dbReference type="GO" id="GO:0005524">
    <property type="term" value="F:ATP binding"/>
    <property type="evidence" value="ECO:0007669"/>
    <property type="project" value="UniProtKB-KW"/>
</dbReference>
<dbReference type="GO" id="GO:0016887">
    <property type="term" value="F:ATP hydrolysis activity"/>
    <property type="evidence" value="ECO:0007669"/>
    <property type="project" value="InterPro"/>
</dbReference>
<feature type="transmembrane region" description="Helical" evidence="8">
    <location>
        <begin position="266"/>
        <end position="287"/>
    </location>
</feature>
<dbReference type="SUPFAM" id="SSF90123">
    <property type="entry name" value="ABC transporter transmembrane region"/>
    <property type="match status" value="1"/>
</dbReference>
<dbReference type="AlphaFoldDB" id="A0A7R7IBH1"/>
<dbReference type="Proteomes" id="UP000595897">
    <property type="component" value="Chromosome"/>
</dbReference>
<dbReference type="InterPro" id="IPR039421">
    <property type="entry name" value="Type_1_exporter"/>
</dbReference>
<feature type="transmembrane region" description="Helical" evidence="8">
    <location>
        <begin position="69"/>
        <end position="93"/>
    </location>
</feature>
<evidence type="ECO:0000256" key="6">
    <source>
        <dbReference type="ARBA" id="ARBA00022989"/>
    </source>
</evidence>